<keyword evidence="7" id="KW-0969">Cilium</keyword>
<keyword evidence="3 6" id="KW-0812">Transmembrane</keyword>
<sequence>MENYAQELLYTLMALILVIALAWLFLKALKGFHTKQSGAYRINLLLNLPVGSRERVVVVTYRQHEYLVGITTGGMSLLDKLPIVEPLASGNQDVPEG</sequence>
<evidence type="ECO:0000256" key="6">
    <source>
        <dbReference type="SAM" id="Phobius"/>
    </source>
</evidence>
<keyword evidence="2" id="KW-1003">Cell membrane</keyword>
<dbReference type="GO" id="GO:0016020">
    <property type="term" value="C:membrane"/>
    <property type="evidence" value="ECO:0007669"/>
    <property type="project" value="InterPro"/>
</dbReference>
<keyword evidence="7" id="KW-0282">Flagellum</keyword>
<evidence type="ECO:0000256" key="4">
    <source>
        <dbReference type="ARBA" id="ARBA00022989"/>
    </source>
</evidence>
<evidence type="ECO:0000313" key="8">
    <source>
        <dbReference type="Proteomes" id="UP000886667"/>
    </source>
</evidence>
<evidence type="ECO:0000256" key="1">
    <source>
        <dbReference type="ARBA" id="ARBA00004236"/>
    </source>
</evidence>
<evidence type="ECO:0000256" key="5">
    <source>
        <dbReference type="ARBA" id="ARBA00023136"/>
    </source>
</evidence>
<name>A0A9E4KDQ2_9GAMM</name>
<organism evidence="7 8">
    <name type="scientific">Candidatus Thiodiazotropha taylori</name>
    <dbReference type="NCBI Taxonomy" id="2792791"/>
    <lineage>
        <taxon>Bacteria</taxon>
        <taxon>Pseudomonadati</taxon>
        <taxon>Pseudomonadota</taxon>
        <taxon>Gammaproteobacteria</taxon>
        <taxon>Chromatiales</taxon>
        <taxon>Sedimenticolaceae</taxon>
        <taxon>Candidatus Thiodiazotropha</taxon>
    </lineage>
</organism>
<keyword evidence="7" id="KW-0966">Cell projection</keyword>
<comment type="subcellular location">
    <subcellularLocation>
        <location evidence="1">Cell membrane</location>
    </subcellularLocation>
</comment>
<gene>
    <name evidence="7" type="ORF">JAZ07_10305</name>
</gene>
<feature type="transmembrane region" description="Helical" evidence="6">
    <location>
        <begin position="6"/>
        <end position="26"/>
    </location>
</feature>
<dbReference type="EMBL" id="JAEPCM010000347">
    <property type="protein sequence ID" value="MCG7946722.1"/>
    <property type="molecule type" value="Genomic_DNA"/>
</dbReference>
<dbReference type="AlphaFoldDB" id="A0A9E4KDQ2"/>
<dbReference type="Proteomes" id="UP000886667">
    <property type="component" value="Unassembled WGS sequence"/>
</dbReference>
<keyword evidence="5 6" id="KW-0472">Membrane</keyword>
<keyword evidence="4 6" id="KW-1133">Transmembrane helix</keyword>
<dbReference type="GO" id="GO:0044781">
    <property type="term" value="P:bacterial-type flagellum organization"/>
    <property type="evidence" value="ECO:0007669"/>
    <property type="project" value="InterPro"/>
</dbReference>
<evidence type="ECO:0000313" key="7">
    <source>
        <dbReference type="EMBL" id="MCG7946722.1"/>
    </source>
</evidence>
<dbReference type="InterPro" id="IPR022781">
    <property type="entry name" value="Flagellar_biosynth_FliO"/>
</dbReference>
<evidence type="ECO:0000256" key="2">
    <source>
        <dbReference type="ARBA" id="ARBA00022475"/>
    </source>
</evidence>
<accession>A0A9E4KDQ2</accession>
<proteinExistence type="predicted"/>
<dbReference type="Pfam" id="PF04347">
    <property type="entry name" value="FliO"/>
    <property type="match status" value="1"/>
</dbReference>
<protein>
    <submittedName>
        <fullName evidence="7">Flagellar biosynthetic protein FliO</fullName>
    </submittedName>
</protein>
<comment type="caution">
    <text evidence="7">The sequence shown here is derived from an EMBL/GenBank/DDBJ whole genome shotgun (WGS) entry which is preliminary data.</text>
</comment>
<reference evidence="7" key="1">
    <citation type="journal article" date="2021" name="Proc. Natl. Acad. Sci. U.S.A.">
        <title>Global biogeography of chemosynthetic symbionts reveals both localized and globally distributed symbiont groups. .</title>
        <authorList>
            <person name="Osvatic J.T."/>
            <person name="Wilkins L.G.E."/>
            <person name="Leibrecht L."/>
            <person name="Leray M."/>
            <person name="Zauner S."/>
            <person name="Polzin J."/>
            <person name="Camacho Y."/>
            <person name="Gros O."/>
            <person name="van Gils J.A."/>
            <person name="Eisen J.A."/>
            <person name="Petersen J.M."/>
            <person name="Yuen B."/>
        </authorList>
    </citation>
    <scope>NUCLEOTIDE SEQUENCE</scope>
    <source>
        <strain evidence="7">MAGclacostrist064TRANS</strain>
    </source>
</reference>
<evidence type="ECO:0000256" key="3">
    <source>
        <dbReference type="ARBA" id="ARBA00022692"/>
    </source>
</evidence>